<comment type="caution">
    <text evidence="2">The sequence shown here is derived from an EMBL/GenBank/DDBJ whole genome shotgun (WGS) entry which is preliminary data.</text>
</comment>
<dbReference type="RefSeq" id="WP_077417898.1">
    <property type="nucleotide sequence ID" value="NZ_MLHI01000155.1"/>
</dbReference>
<protein>
    <submittedName>
        <fullName evidence="2">Uncharacterized protein</fullName>
    </submittedName>
</protein>
<keyword evidence="3" id="KW-1185">Reference proteome</keyword>
<feature type="transmembrane region" description="Helical" evidence="1">
    <location>
        <begin position="72"/>
        <end position="92"/>
    </location>
</feature>
<keyword evidence="1" id="KW-0472">Membrane</keyword>
<evidence type="ECO:0000313" key="3">
    <source>
        <dbReference type="Proteomes" id="UP000189433"/>
    </source>
</evidence>
<organism evidence="2 3">
    <name type="scientific">Rodentibacter rarus</name>
    <dbReference type="NCBI Taxonomy" id="1908260"/>
    <lineage>
        <taxon>Bacteria</taxon>
        <taxon>Pseudomonadati</taxon>
        <taxon>Pseudomonadota</taxon>
        <taxon>Gammaproteobacteria</taxon>
        <taxon>Pasteurellales</taxon>
        <taxon>Pasteurellaceae</taxon>
        <taxon>Rodentibacter</taxon>
    </lineage>
</organism>
<gene>
    <name evidence="2" type="ORF">BKK50_10530</name>
</gene>
<proteinExistence type="predicted"/>
<dbReference type="AlphaFoldDB" id="A0A1V3IFG5"/>
<evidence type="ECO:0000256" key="1">
    <source>
        <dbReference type="SAM" id="Phobius"/>
    </source>
</evidence>
<dbReference type="Proteomes" id="UP000189433">
    <property type="component" value="Unassembled WGS sequence"/>
</dbReference>
<dbReference type="OrthoDB" id="9928984at2"/>
<keyword evidence="1" id="KW-1133">Transmembrane helix</keyword>
<name>A0A1V3IFG5_9PAST</name>
<dbReference type="EMBL" id="MLHJ01000121">
    <property type="protein sequence ID" value="OOF39520.1"/>
    <property type="molecule type" value="Genomic_DNA"/>
</dbReference>
<dbReference type="STRING" id="1908260.BKK50_10530"/>
<keyword evidence="1" id="KW-0812">Transmembrane</keyword>
<sequence>MSKEYYFKITYKNTRNNNSVSSERLIARNMTDAKNQFRAKYSLRPEYKIIACVREQEYGSNANSANSNSSGLGGALIGLAAMAGVALTSKLFGNKK</sequence>
<evidence type="ECO:0000313" key="2">
    <source>
        <dbReference type="EMBL" id="OOF39520.1"/>
    </source>
</evidence>
<accession>A0A1V3IFG5</accession>
<reference evidence="2 3" key="1">
    <citation type="submission" date="2016-10" db="EMBL/GenBank/DDBJ databases">
        <title>Rodentibacter gen. nov. and new species.</title>
        <authorList>
            <person name="Christensen H."/>
        </authorList>
    </citation>
    <scope>NUCLEOTIDE SEQUENCE [LARGE SCALE GENOMIC DNA]</scope>
    <source>
        <strain evidence="2 3">CCUG17206</strain>
    </source>
</reference>